<dbReference type="Proteomes" id="UP001529245">
    <property type="component" value="Unassembled WGS sequence"/>
</dbReference>
<comment type="catalytic activity">
    <reaction evidence="7">
        <text>L-cysteinyl-[prolipoprotein] + a 1,2-diacyl-sn-glycero-3-phospho-(1'-sn-glycerol) = an S-1,2-diacyl-sn-glyceryl-L-cysteinyl-[prolipoprotein] + sn-glycerol 1-phosphate + H(+)</text>
        <dbReference type="Rhea" id="RHEA:56712"/>
        <dbReference type="Rhea" id="RHEA-COMP:14679"/>
        <dbReference type="Rhea" id="RHEA-COMP:14680"/>
        <dbReference type="ChEBI" id="CHEBI:15378"/>
        <dbReference type="ChEBI" id="CHEBI:29950"/>
        <dbReference type="ChEBI" id="CHEBI:57685"/>
        <dbReference type="ChEBI" id="CHEBI:64716"/>
        <dbReference type="ChEBI" id="CHEBI:140658"/>
        <dbReference type="EC" id="2.5.1.145"/>
    </reaction>
</comment>
<evidence type="ECO:0000256" key="7">
    <source>
        <dbReference type="HAMAP-Rule" id="MF_01147"/>
    </source>
</evidence>
<feature type="transmembrane region" description="Helical" evidence="7">
    <location>
        <begin position="234"/>
        <end position="255"/>
    </location>
</feature>
<feature type="transmembrane region" description="Helical" evidence="7">
    <location>
        <begin position="204"/>
        <end position="222"/>
    </location>
</feature>
<keyword evidence="5 7" id="KW-1133">Transmembrane helix</keyword>
<dbReference type="GO" id="GO:0008961">
    <property type="term" value="F:phosphatidylglycerol-prolipoprotein diacylglyceryl transferase activity"/>
    <property type="evidence" value="ECO:0007669"/>
    <property type="project" value="UniProtKB-EC"/>
</dbReference>
<proteinExistence type="inferred from homology"/>
<organism evidence="8 9">
    <name type="scientific">Alicyclobacillus sendaiensis PA2</name>
    <dbReference type="NCBI Taxonomy" id="3029425"/>
    <lineage>
        <taxon>Bacteria</taxon>
        <taxon>Bacillati</taxon>
        <taxon>Bacillota</taxon>
        <taxon>Bacilli</taxon>
        <taxon>Bacillales</taxon>
        <taxon>Alicyclobacillaceae</taxon>
        <taxon>Alicyclobacillus</taxon>
    </lineage>
</organism>
<evidence type="ECO:0000256" key="1">
    <source>
        <dbReference type="ARBA" id="ARBA00007150"/>
    </source>
</evidence>
<keyword evidence="3 7" id="KW-0808">Transferase</keyword>
<gene>
    <name evidence="7 8" type="primary">lgt</name>
    <name evidence="8" type="ORF">QID03_03760</name>
</gene>
<accession>A0ABT6XW60</accession>
<dbReference type="NCBIfam" id="TIGR00544">
    <property type="entry name" value="lgt"/>
    <property type="match status" value="1"/>
</dbReference>
<dbReference type="InterPro" id="IPR001640">
    <property type="entry name" value="Lgt"/>
</dbReference>
<evidence type="ECO:0000256" key="2">
    <source>
        <dbReference type="ARBA" id="ARBA00022475"/>
    </source>
</evidence>
<comment type="caution">
    <text evidence="8">The sequence shown here is derived from an EMBL/GenBank/DDBJ whole genome shotgun (WGS) entry which is preliminary data.</text>
</comment>
<dbReference type="EC" id="2.5.1.145" evidence="7"/>
<keyword evidence="6 7" id="KW-0472">Membrane</keyword>
<comment type="pathway">
    <text evidence="7">Protein modification; lipoprotein biosynthesis (diacylglyceryl transfer).</text>
</comment>
<evidence type="ECO:0000256" key="6">
    <source>
        <dbReference type="ARBA" id="ARBA00023136"/>
    </source>
</evidence>
<comment type="similarity">
    <text evidence="1 7">Belongs to the Lgt family.</text>
</comment>
<keyword evidence="4 7" id="KW-0812">Transmembrane</keyword>
<comment type="function">
    <text evidence="7">Catalyzes the transfer of the diacylglyceryl group from phosphatidylglycerol to the sulfhydryl group of the N-terminal cysteine of a prolipoprotein, the first step in the formation of mature lipoproteins.</text>
</comment>
<comment type="subcellular location">
    <subcellularLocation>
        <location evidence="7">Cell membrane</location>
        <topology evidence="7">Multi-pass membrane protein</topology>
    </subcellularLocation>
</comment>
<feature type="transmembrane region" description="Helical" evidence="7">
    <location>
        <begin position="47"/>
        <end position="65"/>
    </location>
</feature>
<feature type="transmembrane region" description="Helical" evidence="7">
    <location>
        <begin position="85"/>
        <end position="107"/>
    </location>
</feature>
<keyword evidence="9" id="KW-1185">Reference proteome</keyword>
<reference evidence="8 9" key="1">
    <citation type="submission" date="2023-04" db="EMBL/GenBank/DDBJ databases">
        <title>A. sendaiensis sub sp. chiapanensis a novel subspecie with specific adaptation in bacterial cell wall isolated from an active volcano.</title>
        <authorList>
            <person name="Alvarez Gutierrez P.E."/>
            <person name="Ortiz Cortes L.Y."/>
        </authorList>
    </citation>
    <scope>NUCLEOTIDE SEQUENCE [LARGE SCALE GENOMIC DNA]</scope>
    <source>
        <strain evidence="8 9">PA2</strain>
    </source>
</reference>
<evidence type="ECO:0000256" key="3">
    <source>
        <dbReference type="ARBA" id="ARBA00022679"/>
    </source>
</evidence>
<dbReference type="PANTHER" id="PTHR30589:SF0">
    <property type="entry name" value="PHOSPHATIDYLGLYCEROL--PROLIPOPROTEIN DIACYLGLYCERYL TRANSFERASE"/>
    <property type="match status" value="1"/>
</dbReference>
<sequence length="273" mass="30264">MHSYWFFIGSFPVRSYSTIFALAFLLGLGVTLYLAKIRGNPGDADHWWGLAPWLLVGGIVGARFWQVFFFDWGYYSQHPGQIVQVWNGGLSIQGGIAGALVAAIWYLRRHRLSFLHFADIATPGILLGQSIGRDADFMNGSAFGAPTHKGFGEVYPPGTLAYETYGSQPLWPAVTWEGMVDVALFALLFVILQRKKGWPLGFPFGYYLVAYNVCRFFLEMLRGDSPRGVFGWDAAQWTALVSVAAGLALLIWVFLKEKGKTPLGVHDRAGEGE</sequence>
<dbReference type="PANTHER" id="PTHR30589">
    <property type="entry name" value="PROLIPOPROTEIN DIACYLGLYCERYL TRANSFERASE"/>
    <property type="match status" value="1"/>
</dbReference>
<evidence type="ECO:0000256" key="4">
    <source>
        <dbReference type="ARBA" id="ARBA00022692"/>
    </source>
</evidence>
<dbReference type="RefSeq" id="WP_283202861.1">
    <property type="nucleotide sequence ID" value="NZ_JASGCB010000004.1"/>
</dbReference>
<evidence type="ECO:0000256" key="5">
    <source>
        <dbReference type="ARBA" id="ARBA00022989"/>
    </source>
</evidence>
<feature type="binding site" evidence="7">
    <location>
        <position position="133"/>
    </location>
    <ligand>
        <name>a 1,2-diacyl-sn-glycero-3-phospho-(1'-sn-glycerol)</name>
        <dbReference type="ChEBI" id="CHEBI:64716"/>
    </ligand>
</feature>
<evidence type="ECO:0000313" key="8">
    <source>
        <dbReference type="EMBL" id="MDI9259293.1"/>
    </source>
</evidence>
<protein>
    <recommendedName>
        <fullName evidence="7">Phosphatidylglycerol--prolipoprotein diacylglyceryl transferase</fullName>
        <ecNumber evidence="7">2.5.1.145</ecNumber>
    </recommendedName>
</protein>
<feature type="transmembrane region" description="Helical" evidence="7">
    <location>
        <begin position="114"/>
        <end position="132"/>
    </location>
</feature>
<dbReference type="Pfam" id="PF01790">
    <property type="entry name" value="LGT"/>
    <property type="match status" value="1"/>
</dbReference>
<name>A0ABT6XW60_ALISE</name>
<keyword evidence="2 7" id="KW-1003">Cell membrane</keyword>
<feature type="transmembrane region" description="Helical" evidence="7">
    <location>
        <begin position="15"/>
        <end position="35"/>
    </location>
</feature>
<dbReference type="EMBL" id="JASGCB010000004">
    <property type="protein sequence ID" value="MDI9259293.1"/>
    <property type="molecule type" value="Genomic_DNA"/>
</dbReference>
<dbReference type="HAMAP" id="MF_01147">
    <property type="entry name" value="Lgt"/>
    <property type="match status" value="1"/>
</dbReference>
<feature type="transmembrane region" description="Helical" evidence="7">
    <location>
        <begin position="170"/>
        <end position="192"/>
    </location>
</feature>
<evidence type="ECO:0000313" key="9">
    <source>
        <dbReference type="Proteomes" id="UP001529245"/>
    </source>
</evidence>